<feature type="transmembrane region" description="Helical" evidence="1">
    <location>
        <begin position="474"/>
        <end position="494"/>
    </location>
</feature>
<keyword evidence="3" id="KW-1185">Reference proteome</keyword>
<dbReference type="Gene3D" id="1.20.1250.20">
    <property type="entry name" value="MFS general substrate transporter like domains"/>
    <property type="match status" value="1"/>
</dbReference>
<feature type="transmembrane region" description="Helical" evidence="1">
    <location>
        <begin position="163"/>
        <end position="181"/>
    </location>
</feature>
<sequence length="495" mass="54025">MLHCVANYWKVVVPTKSVAELDADQWLFVATFDGTTYFWFPRLQFSRWWLLAVCSLANLCTGSLLAFTSLYDGLDVYFYGSQTKESVSIQLQTYVWLGLSAAVSGPLVEKRGARFGMTAGTVVIAVGFVMSQLAVGAFSPTFLTVGYELEVIGVDPNDLYDCRYAVFCGAGFGLVLIATMAATQKWFPDLRGLVSGVLMFAFGVGNAMWTAIYTKLLHRRGLFDPVTDVTNVPTIFWSNGIAIVLALVLASLVIRTPPSTFTVNGHDIHCVPETKAPDPKHIEDEYLKLGGPSVPSSRRAAAHPCLGMTLVNYSVVQRELEGTDMHYFAQVKALSLLQCIFSSDFLCLYVAFAATIIPAQVLSTELVDICTGVFHESIDATNALMTTGVLVNAAGRLVVPLMSDAFIRIFYANPALARKAVLMLVLTYQVVYLVMAPKATMAFTAFRVFSLSFVFASGGSMAIIQCFATDMFGVYHAGTMYGLLLTCWSLRAILV</sequence>
<feature type="transmembrane region" description="Helical" evidence="1">
    <location>
        <begin position="120"/>
        <end position="143"/>
    </location>
</feature>
<feature type="transmembrane region" description="Helical" evidence="1">
    <location>
        <begin position="416"/>
        <end position="436"/>
    </location>
</feature>
<dbReference type="GO" id="GO:0022857">
    <property type="term" value="F:transmembrane transporter activity"/>
    <property type="evidence" value="ECO:0007669"/>
    <property type="project" value="InterPro"/>
</dbReference>
<gene>
    <name evidence="2" type="ORF">DYB32_010319</name>
</gene>
<comment type="caution">
    <text evidence="2">The sequence shown here is derived from an EMBL/GenBank/DDBJ whole genome shotgun (WGS) entry which is preliminary data.</text>
</comment>
<dbReference type="EMBL" id="QUSY01003070">
    <property type="protein sequence ID" value="RHY18870.1"/>
    <property type="molecule type" value="Genomic_DNA"/>
</dbReference>
<dbReference type="VEuPathDB" id="FungiDB:H310_10386"/>
<evidence type="ECO:0008006" key="4">
    <source>
        <dbReference type="Google" id="ProtNLM"/>
    </source>
</evidence>
<evidence type="ECO:0000313" key="2">
    <source>
        <dbReference type="EMBL" id="RHY18870.1"/>
    </source>
</evidence>
<feature type="transmembrane region" description="Helical" evidence="1">
    <location>
        <begin position="91"/>
        <end position="108"/>
    </location>
</feature>
<reference evidence="2 3" key="1">
    <citation type="submission" date="2018-08" db="EMBL/GenBank/DDBJ databases">
        <title>Aphanomyces genome sequencing and annotation.</title>
        <authorList>
            <person name="Minardi D."/>
            <person name="Oidtmann B."/>
            <person name="Van Der Giezen M."/>
            <person name="Studholme D.J."/>
        </authorList>
    </citation>
    <scope>NUCLEOTIDE SEQUENCE [LARGE SCALE GENOMIC DNA]</scope>
    <source>
        <strain evidence="2 3">NJM0002</strain>
    </source>
</reference>
<evidence type="ECO:0000256" key="1">
    <source>
        <dbReference type="SAM" id="Phobius"/>
    </source>
</evidence>
<feature type="transmembrane region" description="Helical" evidence="1">
    <location>
        <begin position="334"/>
        <end position="357"/>
    </location>
</feature>
<dbReference type="InterPro" id="IPR011701">
    <property type="entry name" value="MFS"/>
</dbReference>
<dbReference type="SUPFAM" id="SSF103473">
    <property type="entry name" value="MFS general substrate transporter"/>
    <property type="match status" value="1"/>
</dbReference>
<dbReference type="PANTHER" id="PTHR11360">
    <property type="entry name" value="MONOCARBOXYLATE TRANSPORTER"/>
    <property type="match status" value="1"/>
</dbReference>
<keyword evidence="1" id="KW-0472">Membrane</keyword>
<feature type="transmembrane region" description="Helical" evidence="1">
    <location>
        <begin position="234"/>
        <end position="254"/>
    </location>
</feature>
<dbReference type="Pfam" id="PF07690">
    <property type="entry name" value="MFS_1"/>
    <property type="match status" value="1"/>
</dbReference>
<accession>A0A3R6VPE3</accession>
<evidence type="ECO:0000313" key="3">
    <source>
        <dbReference type="Proteomes" id="UP000285060"/>
    </source>
</evidence>
<name>A0A3R6VPE3_9STRA</name>
<dbReference type="AlphaFoldDB" id="A0A3R6VPE3"/>
<keyword evidence="1" id="KW-1133">Transmembrane helix</keyword>
<feature type="transmembrane region" description="Helical" evidence="1">
    <location>
        <begin position="448"/>
        <end position="468"/>
    </location>
</feature>
<feature type="transmembrane region" description="Helical" evidence="1">
    <location>
        <begin position="193"/>
        <end position="214"/>
    </location>
</feature>
<protein>
    <recommendedName>
        <fullName evidence="4">Major facilitator superfamily (MFS) profile domain-containing protein</fullName>
    </recommendedName>
</protein>
<dbReference type="InterPro" id="IPR050327">
    <property type="entry name" value="Proton-linked_MCT"/>
</dbReference>
<keyword evidence="1" id="KW-0812">Transmembrane</keyword>
<feature type="transmembrane region" description="Helical" evidence="1">
    <location>
        <begin position="48"/>
        <end position="71"/>
    </location>
</feature>
<feature type="non-terminal residue" evidence="2">
    <location>
        <position position="495"/>
    </location>
</feature>
<organism evidence="2 3">
    <name type="scientific">Aphanomyces invadans</name>
    <dbReference type="NCBI Taxonomy" id="157072"/>
    <lineage>
        <taxon>Eukaryota</taxon>
        <taxon>Sar</taxon>
        <taxon>Stramenopiles</taxon>
        <taxon>Oomycota</taxon>
        <taxon>Saprolegniomycetes</taxon>
        <taxon>Saprolegniales</taxon>
        <taxon>Verrucalvaceae</taxon>
        <taxon>Aphanomyces</taxon>
    </lineage>
</organism>
<dbReference type="InterPro" id="IPR036259">
    <property type="entry name" value="MFS_trans_sf"/>
</dbReference>
<dbReference type="Proteomes" id="UP000285060">
    <property type="component" value="Unassembled WGS sequence"/>
</dbReference>
<proteinExistence type="predicted"/>
<dbReference type="PANTHER" id="PTHR11360:SF317">
    <property type="entry name" value="MAJOR FACILITATOR SUPERFAMILY (MFS) PROFILE DOMAIN-CONTAINING PROTEIN-RELATED"/>
    <property type="match status" value="1"/>
</dbReference>